<dbReference type="RefSeq" id="WP_345597581.1">
    <property type="nucleotide sequence ID" value="NZ_BAABCQ010000249.1"/>
</dbReference>
<dbReference type="Proteomes" id="UP001500034">
    <property type="component" value="Unassembled WGS sequence"/>
</dbReference>
<evidence type="ECO:0000313" key="1">
    <source>
        <dbReference type="EMBL" id="GAA4013453.1"/>
    </source>
</evidence>
<proteinExistence type="predicted"/>
<evidence type="ECO:0000313" key="2">
    <source>
        <dbReference type="Proteomes" id="UP001500034"/>
    </source>
</evidence>
<comment type="caution">
    <text evidence="1">The sequence shown here is derived from an EMBL/GenBank/DDBJ whole genome shotgun (WGS) entry which is preliminary data.</text>
</comment>
<organism evidence="1 2">
    <name type="scientific">Streptomyces marokkonensis</name>
    <dbReference type="NCBI Taxonomy" id="324855"/>
    <lineage>
        <taxon>Bacteria</taxon>
        <taxon>Bacillati</taxon>
        <taxon>Actinomycetota</taxon>
        <taxon>Actinomycetes</taxon>
        <taxon>Kitasatosporales</taxon>
        <taxon>Streptomycetaceae</taxon>
        <taxon>Streptomyces</taxon>
    </lineage>
</organism>
<dbReference type="EMBL" id="BAABCQ010000249">
    <property type="protein sequence ID" value="GAA4013453.1"/>
    <property type="molecule type" value="Genomic_DNA"/>
</dbReference>
<accession>A0ABP7SLL8</accession>
<protein>
    <submittedName>
        <fullName evidence="1">Uncharacterized protein</fullName>
    </submittedName>
</protein>
<sequence length="322" mass="35856">MNTVFPYQVLTGEIKIEVTSVKLDGRPLPLSMLSRDHKAVALHEVERSRWDEARLDLRVVLPEKELAEGPWDDVACLAALTEAATNARTTVRLRRSDAGWWTGSLVLFRDAHLTRASLTVMVAATVDDESGRLIGTAEEPWTIELDERVPARKQELNIHETDFRNGPETWLRMFQDAPWLVETTGDMPTVHLNTGFEGLVEFLNGGGAPVEKAVRGMLAAQIAAEAWTAMFNAAVGDLERDGAGRPQWPAGWRDGVLRSMLPDVLPDLSISDALLEVHLRLTEGGWQELQPRIQYAAARRAKTHKNIANGLRAMSRDVETER</sequence>
<gene>
    <name evidence="1" type="ORF">GCM10022384_67280</name>
</gene>
<keyword evidence="2" id="KW-1185">Reference proteome</keyword>
<name>A0ABP7SLL8_9ACTN</name>
<reference evidence="2" key="1">
    <citation type="journal article" date="2019" name="Int. J. Syst. Evol. Microbiol.">
        <title>The Global Catalogue of Microorganisms (GCM) 10K type strain sequencing project: providing services to taxonomists for standard genome sequencing and annotation.</title>
        <authorList>
            <consortium name="The Broad Institute Genomics Platform"/>
            <consortium name="The Broad Institute Genome Sequencing Center for Infectious Disease"/>
            <person name="Wu L."/>
            <person name="Ma J."/>
        </authorList>
    </citation>
    <scope>NUCLEOTIDE SEQUENCE [LARGE SCALE GENOMIC DNA]</scope>
    <source>
        <strain evidence="2">JCM 17027</strain>
    </source>
</reference>